<feature type="disulfide bond" evidence="1">
    <location>
        <begin position="32"/>
        <end position="66"/>
    </location>
</feature>
<dbReference type="CTD" id="36380980"/>
<dbReference type="AlphaFoldDB" id="A0A090LM21"/>
<evidence type="ECO:0000256" key="2">
    <source>
        <dbReference type="SAM" id="SignalP"/>
    </source>
</evidence>
<gene>
    <name evidence="4 6 7" type="ORF">SRAE_2000326600</name>
</gene>
<dbReference type="WormBase" id="SRAE_2000326600">
    <property type="protein sequence ID" value="SRP11052"/>
    <property type="gene ID" value="WBGene00263487"/>
</dbReference>
<dbReference type="Pfam" id="PF01549">
    <property type="entry name" value="ShK"/>
    <property type="match status" value="1"/>
</dbReference>
<evidence type="ECO:0000256" key="1">
    <source>
        <dbReference type="PROSITE-ProRule" id="PRU01005"/>
    </source>
</evidence>
<evidence type="ECO:0000313" key="6">
    <source>
        <dbReference type="WBParaSite" id="SRAE_2000326600.1"/>
    </source>
</evidence>
<organism evidence="4">
    <name type="scientific">Strongyloides ratti</name>
    <name type="common">Parasitic roundworm</name>
    <dbReference type="NCBI Taxonomy" id="34506"/>
    <lineage>
        <taxon>Eukaryota</taxon>
        <taxon>Metazoa</taxon>
        <taxon>Ecdysozoa</taxon>
        <taxon>Nematoda</taxon>
        <taxon>Chromadorea</taxon>
        <taxon>Rhabditida</taxon>
        <taxon>Tylenchina</taxon>
        <taxon>Panagrolaimomorpha</taxon>
        <taxon>Strongyloidoidea</taxon>
        <taxon>Strongyloididae</taxon>
        <taxon>Strongyloides</taxon>
    </lineage>
</organism>
<reference evidence="6" key="2">
    <citation type="submission" date="2020-12" db="UniProtKB">
        <authorList>
            <consortium name="WormBaseParasite"/>
        </authorList>
    </citation>
    <scope>IDENTIFICATION</scope>
</reference>
<evidence type="ECO:0000313" key="5">
    <source>
        <dbReference type="Proteomes" id="UP000035682"/>
    </source>
</evidence>
<dbReference type="PROSITE" id="PS51670">
    <property type="entry name" value="SHKT"/>
    <property type="match status" value="1"/>
</dbReference>
<proteinExistence type="predicted"/>
<evidence type="ECO:0000313" key="4">
    <source>
        <dbReference type="EMBL" id="CEF68610.1"/>
    </source>
</evidence>
<name>A0A090LM21_STRRB</name>
<feature type="signal peptide" evidence="2">
    <location>
        <begin position="1"/>
        <end position="21"/>
    </location>
</feature>
<accession>A0A090LM21</accession>
<dbReference type="Gene3D" id="1.10.10.1940">
    <property type="match status" value="1"/>
</dbReference>
<protein>
    <submittedName>
        <fullName evidence="4 6">ShKT domain-containing protein</fullName>
    </submittedName>
</protein>
<feature type="chain" id="PRO_5015031005" evidence="2">
    <location>
        <begin position="22"/>
        <end position="67"/>
    </location>
</feature>
<evidence type="ECO:0000259" key="3">
    <source>
        <dbReference type="PROSITE" id="PS51670"/>
    </source>
</evidence>
<comment type="caution">
    <text evidence="1">Lacks conserved residue(s) required for the propagation of feature annotation.</text>
</comment>
<dbReference type="EMBL" id="LN609529">
    <property type="protein sequence ID" value="CEF68610.1"/>
    <property type="molecule type" value="Genomic_DNA"/>
</dbReference>
<reference evidence="4 5" key="1">
    <citation type="submission" date="2014-09" db="EMBL/GenBank/DDBJ databases">
        <authorList>
            <person name="Martin A.A."/>
        </authorList>
    </citation>
    <scope>NUCLEOTIDE SEQUENCE</scope>
    <source>
        <strain evidence="5">ED321</strain>
        <strain evidence="4">ED321 Heterogonic</strain>
    </source>
</reference>
<dbReference type="SMART" id="SM00254">
    <property type="entry name" value="ShKT"/>
    <property type="match status" value="1"/>
</dbReference>
<dbReference type="RefSeq" id="XP_024507810.1">
    <property type="nucleotide sequence ID" value="XM_024654438.1"/>
</dbReference>
<sequence length="67" mass="7354">MKLISLFSLFLVLSIMNVALSQNADTDDAKVCNDIAIDCLAKKNLCKNAAYKNLMARQCKSTCGYCT</sequence>
<dbReference type="WBParaSite" id="SRAE_2000326600.1">
    <property type="protein sequence ID" value="SRAE_2000326600.1"/>
    <property type="gene ID" value="WBGene00263487"/>
</dbReference>
<dbReference type="OrthoDB" id="5855340at2759"/>
<dbReference type="InterPro" id="IPR003582">
    <property type="entry name" value="ShKT_dom"/>
</dbReference>
<keyword evidence="5" id="KW-1185">Reference proteome</keyword>
<feature type="domain" description="ShKT" evidence="3">
    <location>
        <begin position="32"/>
        <end position="66"/>
    </location>
</feature>
<dbReference type="GeneID" id="36380980"/>
<keyword evidence="1" id="KW-1015">Disulfide bond</keyword>
<evidence type="ECO:0000313" key="7">
    <source>
        <dbReference type="WormBase" id="SRAE_2000326600"/>
    </source>
</evidence>
<keyword evidence="2" id="KW-0732">Signal</keyword>
<dbReference type="Proteomes" id="UP000035682">
    <property type="component" value="Unplaced"/>
</dbReference>